<evidence type="ECO:0000256" key="1">
    <source>
        <dbReference type="ARBA" id="ARBA00004141"/>
    </source>
</evidence>
<comment type="subcellular location">
    <subcellularLocation>
        <location evidence="1">Membrane</location>
        <topology evidence="1">Multi-pass membrane protein</topology>
    </subcellularLocation>
</comment>
<dbReference type="EMBL" id="MU032346">
    <property type="protein sequence ID" value="KAF3767136.1"/>
    <property type="molecule type" value="Genomic_DNA"/>
</dbReference>
<keyword evidence="4 7" id="KW-0472">Membrane</keyword>
<dbReference type="PANTHER" id="PTHR33048">
    <property type="entry name" value="PTH11-LIKE INTEGRAL MEMBRANE PROTEIN (AFU_ORTHOLOGUE AFUA_5G11245)"/>
    <property type="match status" value="1"/>
</dbReference>
<evidence type="ECO:0000259" key="8">
    <source>
        <dbReference type="Pfam" id="PF20684"/>
    </source>
</evidence>
<proteinExistence type="inferred from homology"/>
<name>A0A9P5CRC5_CRYP1</name>
<keyword evidence="3 7" id="KW-1133">Transmembrane helix</keyword>
<dbReference type="InterPro" id="IPR049326">
    <property type="entry name" value="Rhodopsin_dom_fungi"/>
</dbReference>
<evidence type="ECO:0000313" key="9">
    <source>
        <dbReference type="EMBL" id="KAF3767136.1"/>
    </source>
</evidence>
<evidence type="ECO:0000313" key="10">
    <source>
        <dbReference type="Proteomes" id="UP000803844"/>
    </source>
</evidence>
<evidence type="ECO:0000256" key="3">
    <source>
        <dbReference type="ARBA" id="ARBA00022989"/>
    </source>
</evidence>
<comment type="caution">
    <text evidence="9">The sequence shown here is derived from an EMBL/GenBank/DDBJ whole genome shotgun (WGS) entry which is preliminary data.</text>
</comment>
<feature type="transmembrane region" description="Helical" evidence="7">
    <location>
        <begin position="278"/>
        <end position="300"/>
    </location>
</feature>
<protein>
    <recommendedName>
        <fullName evidence="8">Rhodopsin domain-containing protein</fullName>
    </recommendedName>
</protein>
<feature type="transmembrane region" description="Helical" evidence="7">
    <location>
        <begin position="166"/>
        <end position="187"/>
    </location>
</feature>
<evidence type="ECO:0000256" key="6">
    <source>
        <dbReference type="SAM" id="MobiDB-lite"/>
    </source>
</evidence>
<keyword evidence="2 7" id="KW-0812">Transmembrane</keyword>
<feature type="transmembrane region" description="Helical" evidence="7">
    <location>
        <begin position="121"/>
        <end position="146"/>
    </location>
</feature>
<evidence type="ECO:0000256" key="7">
    <source>
        <dbReference type="SAM" id="Phobius"/>
    </source>
</evidence>
<dbReference type="AlphaFoldDB" id="A0A9P5CRC5"/>
<dbReference type="InterPro" id="IPR052337">
    <property type="entry name" value="SAT4-like"/>
</dbReference>
<accession>A0A9P5CRC5</accession>
<dbReference type="PANTHER" id="PTHR33048:SF96">
    <property type="entry name" value="INTEGRAL MEMBRANE PROTEIN"/>
    <property type="match status" value="1"/>
</dbReference>
<dbReference type="OrthoDB" id="9976870at2759"/>
<feature type="region of interest" description="Disordered" evidence="6">
    <location>
        <begin position="41"/>
        <end position="60"/>
    </location>
</feature>
<sequence length="335" mass="37609">MSHPSRPRVARFYRHLVAERWDAASIQIRCDHGVQRIQGHHDADNRIGRTSPPSARATSGAHLRDDRLMGRLCRACYPQIIPALTQAATGLDLGLGRYHGTCWTGEGEKLDDSKNLGLTQWCLVIAQISFSVLCAFTIVSSCYGLGIPAEDLSAANSIGALKYLTLFEACYFVVQCFIKTSIGITVLRTICTTRRQRYVVYGIIASTVLVLLTFFVWLFSACRPVAAHWDRSLGTCSYSGYVVALHLISAIAVFTDATFTFMLVWAIWRTHLPTRNKYMLMGVFSFGALAVLACIVRWALIEYIVYRLSTLFLCKRPFQSWLFVDCRALHSQVRC</sequence>
<evidence type="ECO:0000256" key="4">
    <source>
        <dbReference type="ARBA" id="ARBA00023136"/>
    </source>
</evidence>
<feature type="transmembrane region" description="Helical" evidence="7">
    <location>
        <begin position="240"/>
        <end position="266"/>
    </location>
</feature>
<organism evidence="9 10">
    <name type="scientific">Cryphonectria parasitica (strain ATCC 38755 / EP155)</name>
    <dbReference type="NCBI Taxonomy" id="660469"/>
    <lineage>
        <taxon>Eukaryota</taxon>
        <taxon>Fungi</taxon>
        <taxon>Dikarya</taxon>
        <taxon>Ascomycota</taxon>
        <taxon>Pezizomycotina</taxon>
        <taxon>Sordariomycetes</taxon>
        <taxon>Sordariomycetidae</taxon>
        <taxon>Diaporthales</taxon>
        <taxon>Cryphonectriaceae</taxon>
        <taxon>Cryphonectria-Endothia species complex</taxon>
        <taxon>Cryphonectria</taxon>
    </lineage>
</organism>
<comment type="similarity">
    <text evidence="5">Belongs to the SAT4 family.</text>
</comment>
<dbReference type="RefSeq" id="XP_040778097.1">
    <property type="nucleotide sequence ID" value="XM_040925248.1"/>
</dbReference>
<dbReference type="Proteomes" id="UP000803844">
    <property type="component" value="Unassembled WGS sequence"/>
</dbReference>
<feature type="transmembrane region" description="Helical" evidence="7">
    <location>
        <begin position="199"/>
        <end position="220"/>
    </location>
</feature>
<dbReference type="GeneID" id="63842377"/>
<reference evidence="9" key="1">
    <citation type="journal article" date="2020" name="Phytopathology">
        <title>Genome sequence of the chestnut blight fungus Cryphonectria parasitica EP155: A fundamental resource for an archetypical invasive plant pathogen.</title>
        <authorList>
            <person name="Crouch J.A."/>
            <person name="Dawe A."/>
            <person name="Aerts A."/>
            <person name="Barry K."/>
            <person name="Churchill A.C.L."/>
            <person name="Grimwood J."/>
            <person name="Hillman B."/>
            <person name="Milgroom M.G."/>
            <person name="Pangilinan J."/>
            <person name="Smith M."/>
            <person name="Salamov A."/>
            <person name="Schmutz J."/>
            <person name="Yadav J."/>
            <person name="Grigoriev I.V."/>
            <person name="Nuss D."/>
        </authorList>
    </citation>
    <scope>NUCLEOTIDE SEQUENCE</scope>
    <source>
        <strain evidence="9">EP155</strain>
    </source>
</reference>
<evidence type="ECO:0000256" key="2">
    <source>
        <dbReference type="ARBA" id="ARBA00022692"/>
    </source>
</evidence>
<evidence type="ECO:0000256" key="5">
    <source>
        <dbReference type="ARBA" id="ARBA00038359"/>
    </source>
</evidence>
<keyword evidence="10" id="KW-1185">Reference proteome</keyword>
<dbReference type="Pfam" id="PF20684">
    <property type="entry name" value="Fung_rhodopsin"/>
    <property type="match status" value="1"/>
</dbReference>
<dbReference type="GO" id="GO:0016020">
    <property type="term" value="C:membrane"/>
    <property type="evidence" value="ECO:0007669"/>
    <property type="project" value="UniProtKB-SubCell"/>
</dbReference>
<feature type="domain" description="Rhodopsin" evidence="8">
    <location>
        <begin position="113"/>
        <end position="303"/>
    </location>
</feature>
<gene>
    <name evidence="9" type="ORF">M406DRAFT_69299</name>
</gene>